<gene>
    <name evidence="2" type="ORF">B0H50_103119</name>
</gene>
<reference evidence="2 3" key="1">
    <citation type="submission" date="2018-05" db="EMBL/GenBank/DDBJ databases">
        <title>Animal gut microbial communities from fecal samples from Wisconsin, USA.</title>
        <authorList>
            <person name="Neumann A."/>
        </authorList>
    </citation>
    <scope>NUCLEOTIDE SEQUENCE [LARGE SCALE GENOMIC DNA]</scope>
    <source>
        <strain evidence="2 3">UWS4</strain>
    </source>
</reference>
<protein>
    <recommendedName>
        <fullName evidence="4">TonB-dependent receptor</fullName>
    </recommendedName>
</protein>
<evidence type="ECO:0000313" key="2">
    <source>
        <dbReference type="EMBL" id="PWL03822.1"/>
    </source>
</evidence>
<dbReference type="EMBL" id="QGHD01000003">
    <property type="protein sequence ID" value="PWL03822.1"/>
    <property type="molecule type" value="Genomic_DNA"/>
</dbReference>
<dbReference type="RefSeq" id="WP_106198245.1">
    <property type="nucleotide sequence ID" value="NZ_QGHD01000003.1"/>
</dbReference>
<sequence>MPFYAIFITFCFFLSQAFAVEELSTARKGAEYPEIAERTYDLEGQKAEWILGTSILGNPDLGYRSAGIGNPSHRLPSKLAAIFTFPLTYDETQLSMNGENGIMKEDYARGIPVDTPVTKILWERYAFNGNAFGLDFRRLLLDSIELDIGIASYSNDSSKVFRYQDVTHQPFFALGRDSSEIPFSGRNIKMSTMNFKPSVAWYFPKGEIVGSINYLVVKNDDIPPYAYTLDSTNYSNVTYLEDPFRTELRSFTYGFRAGFRPVKTAEIYAGIYSGEHEIAYDSLVDLVKSLRDTVDEDGEAIQDTNWYGVTDKLKYETVNGEGGIAFKMPFNPAFRMEYEFTEANDRYKQDRELYYFELSDKLSVLDFRVQAGALRNSNIFDSVEVAKMASATATIHLPYHVNLKGNFRHDTRFPDIDELKIFNRGRYAVPNENLQPEERTRMSGNIEWNPGGIFYSVGLRYEYIDSPIKQRWVTSSGLESIESAYQWTNLKDAEALDWYMAAGIALGNWQFYLEREQSLAMQNRPIDVTNLYYKGYIRWSDKFVKNRLGVSVAFNFTWFGNRSDLQINKEDSLEIVELRHYLALNFEARMRILSFSLYSRIDNLNHSLYEPATGYRPEGIRFLYGITWQFDN</sequence>
<dbReference type="Proteomes" id="UP000245523">
    <property type="component" value="Unassembled WGS sequence"/>
</dbReference>
<feature type="signal peptide" evidence="1">
    <location>
        <begin position="1"/>
        <end position="19"/>
    </location>
</feature>
<evidence type="ECO:0000256" key="1">
    <source>
        <dbReference type="SAM" id="SignalP"/>
    </source>
</evidence>
<feature type="chain" id="PRO_5047034017" description="TonB-dependent receptor" evidence="1">
    <location>
        <begin position="20"/>
        <end position="632"/>
    </location>
</feature>
<evidence type="ECO:0000313" key="3">
    <source>
        <dbReference type="Proteomes" id="UP000245523"/>
    </source>
</evidence>
<name>A0ABX5LND6_9BACT</name>
<accession>A0ABX5LND6</accession>
<comment type="caution">
    <text evidence="2">The sequence shown here is derived from an EMBL/GenBank/DDBJ whole genome shotgun (WGS) entry which is preliminary data.</text>
</comment>
<proteinExistence type="predicted"/>
<keyword evidence="3" id="KW-1185">Reference proteome</keyword>
<keyword evidence="1" id="KW-0732">Signal</keyword>
<evidence type="ECO:0008006" key="4">
    <source>
        <dbReference type="Google" id="ProtNLM"/>
    </source>
</evidence>
<dbReference type="SUPFAM" id="SSF56935">
    <property type="entry name" value="Porins"/>
    <property type="match status" value="1"/>
</dbReference>
<organism evidence="2 3">
    <name type="scientific">Hallerella porci</name>
    <dbReference type="NCBI Taxonomy" id="1945871"/>
    <lineage>
        <taxon>Bacteria</taxon>
        <taxon>Pseudomonadati</taxon>
        <taxon>Fibrobacterota</taxon>
        <taxon>Fibrobacteria</taxon>
        <taxon>Fibrobacterales</taxon>
        <taxon>Fibrobacteraceae</taxon>
        <taxon>Hallerella</taxon>
    </lineage>
</organism>